<dbReference type="Pfam" id="PF14366">
    <property type="entry name" value="DUF4410"/>
    <property type="match status" value="1"/>
</dbReference>
<dbReference type="PROSITE" id="PS51257">
    <property type="entry name" value="PROKAR_LIPOPROTEIN"/>
    <property type="match status" value="1"/>
</dbReference>
<dbReference type="Proteomes" id="UP000531251">
    <property type="component" value="Unassembled WGS sequence"/>
</dbReference>
<evidence type="ECO:0000313" key="3">
    <source>
        <dbReference type="Proteomes" id="UP000531251"/>
    </source>
</evidence>
<protein>
    <recommendedName>
        <fullName evidence="4">DUF4410 domain-containing protein</fullName>
    </recommendedName>
</protein>
<dbReference type="InterPro" id="IPR025522">
    <property type="entry name" value="DUF4410"/>
</dbReference>
<evidence type="ECO:0000313" key="2">
    <source>
        <dbReference type="EMBL" id="NJB99748.1"/>
    </source>
</evidence>
<proteinExistence type="predicted"/>
<dbReference type="RefSeq" id="WP_125976996.1">
    <property type="nucleotide sequence ID" value="NZ_BAAADY010000036.1"/>
</dbReference>
<feature type="signal peptide" evidence="1">
    <location>
        <begin position="1"/>
        <end position="18"/>
    </location>
</feature>
<comment type="caution">
    <text evidence="2">The sequence shown here is derived from an EMBL/GenBank/DDBJ whole genome shotgun (WGS) entry which is preliminary data.</text>
</comment>
<keyword evidence="1" id="KW-0732">Signal</keyword>
<keyword evidence="3" id="KW-1185">Reference proteome</keyword>
<name>A0A7X5Y324_9SPHN</name>
<dbReference type="EMBL" id="JAATJB010000020">
    <property type="protein sequence ID" value="NJB99748.1"/>
    <property type="molecule type" value="Genomic_DNA"/>
</dbReference>
<organism evidence="2 3">
    <name type="scientific">Sphingomonas trueperi</name>
    <dbReference type="NCBI Taxonomy" id="53317"/>
    <lineage>
        <taxon>Bacteria</taxon>
        <taxon>Pseudomonadati</taxon>
        <taxon>Pseudomonadota</taxon>
        <taxon>Alphaproteobacteria</taxon>
        <taxon>Sphingomonadales</taxon>
        <taxon>Sphingomonadaceae</taxon>
        <taxon>Sphingomonas</taxon>
    </lineage>
</organism>
<evidence type="ECO:0008006" key="4">
    <source>
        <dbReference type="Google" id="ProtNLM"/>
    </source>
</evidence>
<gene>
    <name evidence="2" type="ORF">GGR89_004094</name>
</gene>
<dbReference type="AlphaFoldDB" id="A0A7X5Y324"/>
<evidence type="ECO:0000256" key="1">
    <source>
        <dbReference type="SAM" id="SignalP"/>
    </source>
</evidence>
<accession>A0A7X5Y324</accession>
<feature type="chain" id="PRO_5031063443" description="DUF4410 domain-containing protein" evidence="1">
    <location>
        <begin position="19"/>
        <end position="227"/>
    </location>
</feature>
<reference evidence="2 3" key="1">
    <citation type="submission" date="2020-03" db="EMBL/GenBank/DDBJ databases">
        <title>Genomic Encyclopedia of Type Strains, Phase IV (KMG-IV): sequencing the most valuable type-strain genomes for metagenomic binning, comparative biology and taxonomic classification.</title>
        <authorList>
            <person name="Goeker M."/>
        </authorList>
    </citation>
    <scope>NUCLEOTIDE SEQUENCE [LARGE SCALE GENOMIC DNA]</scope>
    <source>
        <strain evidence="2 3">DSM 7225</strain>
    </source>
</reference>
<sequence length="227" mass="23228">MKTHPSACLRACASLAVAGMLAGCATSRVSNVQRAATIPAAPAAITVDAVYAPTGDAKADAAGRWAAAQIGRDLAQRLRKAGLRVVDHDRAPSNVAPALLSVSVHATDRGSFVKRLAIGFGAGCATLSAKVRFTVNGDSQPQLAFDGHAWTQPRPGLVLPVGIGLATAGSVRLIPLAASGTLGLREGLGRAVARLDRSILQQLKRRYGEAGWTWPSGAAGDQHGTGA</sequence>